<feature type="transmembrane region" description="Helical" evidence="1">
    <location>
        <begin position="21"/>
        <end position="48"/>
    </location>
</feature>
<dbReference type="Pfam" id="PF13994">
    <property type="entry name" value="PgaD"/>
    <property type="match status" value="1"/>
</dbReference>
<keyword evidence="1" id="KW-0812">Transmembrane</keyword>
<proteinExistence type="predicted"/>
<dbReference type="InterPro" id="IPR023829">
    <property type="entry name" value="PGA_PgaD"/>
</dbReference>
<reference evidence="2 3" key="1">
    <citation type="journal article" date="2015" name="Stand. Genomic Sci.">
        <title>Genomic Encyclopedia of Bacterial and Archaeal Type Strains, Phase III: the genomes of soil and plant-associated and newly described type strains.</title>
        <authorList>
            <person name="Whitman W.B."/>
            <person name="Woyke T."/>
            <person name="Klenk H.P."/>
            <person name="Zhou Y."/>
            <person name="Lilburn T.G."/>
            <person name="Beck B.J."/>
            <person name="De Vos P."/>
            <person name="Vandamme P."/>
            <person name="Eisen J.A."/>
            <person name="Garrity G."/>
            <person name="Hugenholtz P."/>
            <person name="Kyrpides N.C."/>
        </authorList>
    </citation>
    <scope>NUCLEOTIDE SEQUENCE [LARGE SCALE GENOMIC DNA]</scope>
    <source>
        <strain evidence="2 3">CGMCC 1.10821</strain>
    </source>
</reference>
<dbReference type="EMBL" id="VLKN01000003">
    <property type="protein sequence ID" value="TWI03596.1"/>
    <property type="molecule type" value="Genomic_DNA"/>
</dbReference>
<gene>
    <name evidence="2" type="ORF">IP90_01409</name>
</gene>
<sequence>MKHDSRIIDKPWQLPRLHRSFFGIVTAAFWLLYAYLWLPLATLILWLIGIRTATFELYLREQAVEPFLLIALPVLAMASAALLIAWAEYNRFRFNGKDRRNAHANVGHDEIAGSFGASMEIALGLAGSKIAMLNMDRDAQPTGFSMLLGVRDDAQRIIPREQASEIAVAG</sequence>
<comment type="caution">
    <text evidence="2">The sequence shown here is derived from an EMBL/GenBank/DDBJ whole genome shotgun (WGS) entry which is preliminary data.</text>
</comment>
<evidence type="ECO:0000313" key="2">
    <source>
        <dbReference type="EMBL" id="TWI03596.1"/>
    </source>
</evidence>
<feature type="transmembrane region" description="Helical" evidence="1">
    <location>
        <begin position="68"/>
        <end position="89"/>
    </location>
</feature>
<dbReference type="GO" id="GO:0043709">
    <property type="term" value="P:cell adhesion involved in single-species biofilm formation"/>
    <property type="evidence" value="ECO:0007669"/>
    <property type="project" value="InterPro"/>
</dbReference>
<organism evidence="2 3">
    <name type="scientific">Luteimonas cucumeris</name>
    <dbReference type="NCBI Taxonomy" id="985012"/>
    <lineage>
        <taxon>Bacteria</taxon>
        <taxon>Pseudomonadati</taxon>
        <taxon>Pseudomonadota</taxon>
        <taxon>Gammaproteobacteria</taxon>
        <taxon>Lysobacterales</taxon>
        <taxon>Lysobacteraceae</taxon>
        <taxon>Luteimonas</taxon>
    </lineage>
</organism>
<evidence type="ECO:0000313" key="3">
    <source>
        <dbReference type="Proteomes" id="UP000315167"/>
    </source>
</evidence>
<dbReference type="RefSeq" id="WP_144898910.1">
    <property type="nucleotide sequence ID" value="NZ_VLKN01000003.1"/>
</dbReference>
<dbReference type="OrthoDB" id="6003102at2"/>
<protein>
    <submittedName>
        <fullName evidence="2">Biofilm PGA synthesis protein PgaD</fullName>
    </submittedName>
</protein>
<keyword evidence="3" id="KW-1185">Reference proteome</keyword>
<name>A0A562L7U6_9GAMM</name>
<dbReference type="Proteomes" id="UP000315167">
    <property type="component" value="Unassembled WGS sequence"/>
</dbReference>
<dbReference type="NCBIfam" id="TIGR03940">
    <property type="entry name" value="PGA_PgaD"/>
    <property type="match status" value="1"/>
</dbReference>
<keyword evidence="1" id="KW-1133">Transmembrane helix</keyword>
<keyword evidence="1" id="KW-0472">Membrane</keyword>
<dbReference type="AlphaFoldDB" id="A0A562L7U6"/>
<accession>A0A562L7U6</accession>
<evidence type="ECO:0000256" key="1">
    <source>
        <dbReference type="SAM" id="Phobius"/>
    </source>
</evidence>